<dbReference type="AlphaFoldDB" id="M2WF18"/>
<evidence type="ECO:0000256" key="9">
    <source>
        <dbReference type="ARBA" id="ARBA00023012"/>
    </source>
</evidence>
<dbReference type="GO" id="GO:0000155">
    <property type="term" value="F:phosphorelay sensor kinase activity"/>
    <property type="evidence" value="ECO:0007669"/>
    <property type="project" value="InterPro"/>
</dbReference>
<feature type="region of interest" description="Disordered" evidence="11">
    <location>
        <begin position="58"/>
        <end position="116"/>
    </location>
</feature>
<evidence type="ECO:0000313" key="16">
    <source>
        <dbReference type="Proteomes" id="UP000009877"/>
    </source>
</evidence>
<dbReference type="PANTHER" id="PTHR45436">
    <property type="entry name" value="SENSOR HISTIDINE KINASE YKOH"/>
    <property type="match status" value="1"/>
</dbReference>
<comment type="catalytic activity">
    <reaction evidence="1">
        <text>ATP + protein L-histidine = ADP + protein N-phospho-L-histidine.</text>
        <dbReference type="EC" id="2.7.13.3"/>
    </reaction>
</comment>
<keyword evidence="16" id="KW-1185">Reference proteome</keyword>
<dbReference type="Pfam" id="PF02518">
    <property type="entry name" value="HATPase_c"/>
    <property type="match status" value="1"/>
</dbReference>
<keyword evidence="5" id="KW-0808">Transferase</keyword>
<feature type="domain" description="Histidine kinase" evidence="13">
    <location>
        <begin position="349"/>
        <end position="570"/>
    </location>
</feature>
<dbReference type="Proteomes" id="UP000009877">
    <property type="component" value="Unassembled WGS sequence"/>
</dbReference>
<sequence>MSPRLRWRRSLALRTVIGVVVLVALVLAAMGTTTALIAQRTLSAQLDDSVRQAMSRSWNFLGDQGGGPGAAQPSSPAEPSEAPEPSGAAEPSDVADPTSAADPADDGQRDPLAAPGQPVGVLALVQEDGRTTSARYLGEDGEIRELPAEDVAAIEDSGVLNEAADPQQDSDAPVRALELSIGAYRMGASQAPSSPQDGAEKAPDGQAQASQAPAPSASPQDAQVKTQDRVVVTGLPAAQIERTTATIVTTVVLVSLAALAVIAAAGLWWVRRSLEPLRRISRSASDVAQLPLAQARVPVADHLVRGDLAQEGSEVGEVGRALNTLLLSVDHAMTRRDASEAQLRRFVADASHELRTPLASVRGYADMLRLREELTPDGQRILDRLLAQAQRMNGLVEDLLLLARLDADAGAQQQPSGDPVDLGEITAEAVMDAQAAGPAHAWELDVPDEPVPVRVPAAQLQQTVANLLSNARKHTPAGTRVTTSLGIRDGRAVLAVADDGPGIPEHLQPTAFDRFARGDDARTAGAEGSSGLGLAIVRTIAESAGGSARLKSPAPGHAHGTVVEIELPLA</sequence>
<evidence type="ECO:0000256" key="1">
    <source>
        <dbReference type="ARBA" id="ARBA00000085"/>
    </source>
</evidence>
<reference evidence="15 16" key="1">
    <citation type="journal article" date="2014" name="Genome Announc.">
        <title>Draft Genome Sequence of Kocuria palustris PEL.</title>
        <authorList>
            <person name="Sharma G."/>
            <person name="Khatri I."/>
            <person name="Subramanian S."/>
        </authorList>
    </citation>
    <scope>NUCLEOTIDE SEQUENCE [LARGE SCALE GENOMIC DNA]</scope>
    <source>
        <strain evidence="15 16">PEL</strain>
    </source>
</reference>
<keyword evidence="4" id="KW-0597">Phosphoprotein</keyword>
<dbReference type="InterPro" id="IPR036097">
    <property type="entry name" value="HisK_dim/P_sf"/>
</dbReference>
<evidence type="ECO:0000256" key="7">
    <source>
        <dbReference type="ARBA" id="ARBA00022777"/>
    </source>
</evidence>
<dbReference type="PRINTS" id="PR00344">
    <property type="entry name" value="BCTRLSENSOR"/>
</dbReference>
<evidence type="ECO:0000256" key="10">
    <source>
        <dbReference type="ARBA" id="ARBA00023136"/>
    </source>
</evidence>
<dbReference type="GO" id="GO:0005886">
    <property type="term" value="C:plasma membrane"/>
    <property type="evidence" value="ECO:0007669"/>
    <property type="project" value="UniProtKB-SubCell"/>
</dbReference>
<keyword evidence="9" id="KW-0902">Two-component regulatory system</keyword>
<dbReference type="EC" id="2.7.13.3" evidence="3"/>
<feature type="compositionally biased region" description="Low complexity" evidence="11">
    <location>
        <begin position="204"/>
        <end position="223"/>
    </location>
</feature>
<keyword evidence="10 12" id="KW-0472">Membrane</keyword>
<dbReference type="SUPFAM" id="SSF55874">
    <property type="entry name" value="ATPase domain of HSP90 chaperone/DNA topoisomerase II/histidine kinase"/>
    <property type="match status" value="1"/>
</dbReference>
<dbReference type="InterPro" id="IPR004358">
    <property type="entry name" value="Sig_transdc_His_kin-like_C"/>
</dbReference>
<evidence type="ECO:0000313" key="15">
    <source>
        <dbReference type="EMBL" id="EME37137.1"/>
    </source>
</evidence>
<evidence type="ECO:0000256" key="12">
    <source>
        <dbReference type="SAM" id="Phobius"/>
    </source>
</evidence>
<dbReference type="EMBL" id="ANHZ02000005">
    <property type="protein sequence ID" value="EME37137.1"/>
    <property type="molecule type" value="Genomic_DNA"/>
</dbReference>
<keyword evidence="8 12" id="KW-1133">Transmembrane helix</keyword>
<comment type="caution">
    <text evidence="15">The sequence shown here is derived from an EMBL/GenBank/DDBJ whole genome shotgun (WGS) entry which is preliminary data.</text>
</comment>
<evidence type="ECO:0000256" key="3">
    <source>
        <dbReference type="ARBA" id="ARBA00012438"/>
    </source>
</evidence>
<dbReference type="SMART" id="SM00388">
    <property type="entry name" value="HisKA"/>
    <property type="match status" value="1"/>
</dbReference>
<accession>M2WF18</accession>
<dbReference type="InterPro" id="IPR005467">
    <property type="entry name" value="His_kinase_dom"/>
</dbReference>
<dbReference type="Gene3D" id="3.30.565.10">
    <property type="entry name" value="Histidine kinase-like ATPase, C-terminal domain"/>
    <property type="match status" value="1"/>
</dbReference>
<dbReference type="RefSeq" id="WP_006214058.1">
    <property type="nucleotide sequence ID" value="NZ_ANHZ02000005.1"/>
</dbReference>
<dbReference type="InterPro" id="IPR003660">
    <property type="entry name" value="HAMP_dom"/>
</dbReference>
<dbReference type="FunFam" id="1.10.287.130:FF:000001">
    <property type="entry name" value="Two-component sensor histidine kinase"/>
    <property type="match status" value="1"/>
</dbReference>
<dbReference type="PANTHER" id="PTHR45436:SF5">
    <property type="entry name" value="SENSOR HISTIDINE KINASE TRCS"/>
    <property type="match status" value="1"/>
</dbReference>
<evidence type="ECO:0000256" key="6">
    <source>
        <dbReference type="ARBA" id="ARBA00022692"/>
    </source>
</evidence>
<dbReference type="InterPro" id="IPR003661">
    <property type="entry name" value="HisK_dim/P_dom"/>
</dbReference>
<dbReference type="Gene3D" id="6.10.340.10">
    <property type="match status" value="1"/>
</dbReference>
<gene>
    <name evidence="15" type="ORF">C884_02051</name>
</gene>
<feature type="region of interest" description="Disordered" evidence="11">
    <location>
        <begin position="187"/>
        <end position="225"/>
    </location>
</feature>
<evidence type="ECO:0000256" key="5">
    <source>
        <dbReference type="ARBA" id="ARBA00022679"/>
    </source>
</evidence>
<keyword evidence="6 12" id="KW-0812">Transmembrane</keyword>
<dbReference type="CDD" id="cd00075">
    <property type="entry name" value="HATPase"/>
    <property type="match status" value="1"/>
</dbReference>
<dbReference type="PROSITE" id="PS50109">
    <property type="entry name" value="HIS_KIN"/>
    <property type="match status" value="1"/>
</dbReference>
<dbReference type="InterPro" id="IPR003594">
    <property type="entry name" value="HATPase_dom"/>
</dbReference>
<evidence type="ECO:0000256" key="8">
    <source>
        <dbReference type="ARBA" id="ARBA00022989"/>
    </source>
</evidence>
<feature type="domain" description="HAMP" evidence="14">
    <location>
        <begin position="271"/>
        <end position="334"/>
    </location>
</feature>
<dbReference type="SUPFAM" id="SSF47384">
    <property type="entry name" value="Homodimeric domain of signal transducing histidine kinase"/>
    <property type="match status" value="1"/>
</dbReference>
<dbReference type="SMART" id="SM00387">
    <property type="entry name" value="HATPase_c"/>
    <property type="match status" value="1"/>
</dbReference>
<dbReference type="PROSITE" id="PS50885">
    <property type="entry name" value="HAMP"/>
    <property type="match status" value="1"/>
</dbReference>
<name>M2WF18_9MICC</name>
<evidence type="ECO:0000256" key="11">
    <source>
        <dbReference type="SAM" id="MobiDB-lite"/>
    </source>
</evidence>
<keyword evidence="7" id="KW-0418">Kinase</keyword>
<organism evidence="15 16">
    <name type="scientific">Kocuria palustris PEL</name>
    <dbReference type="NCBI Taxonomy" id="1236550"/>
    <lineage>
        <taxon>Bacteria</taxon>
        <taxon>Bacillati</taxon>
        <taxon>Actinomycetota</taxon>
        <taxon>Actinomycetes</taxon>
        <taxon>Micrococcales</taxon>
        <taxon>Micrococcaceae</taxon>
        <taxon>Kocuria</taxon>
    </lineage>
</organism>
<dbReference type="Pfam" id="PF00512">
    <property type="entry name" value="HisKA"/>
    <property type="match status" value="1"/>
</dbReference>
<feature type="compositionally biased region" description="Low complexity" evidence="11">
    <location>
        <begin position="70"/>
        <end position="102"/>
    </location>
</feature>
<evidence type="ECO:0000259" key="13">
    <source>
        <dbReference type="PROSITE" id="PS50109"/>
    </source>
</evidence>
<comment type="subcellular location">
    <subcellularLocation>
        <location evidence="2">Cell membrane</location>
    </subcellularLocation>
</comment>
<dbReference type="InterPro" id="IPR036890">
    <property type="entry name" value="HATPase_C_sf"/>
</dbReference>
<evidence type="ECO:0000256" key="2">
    <source>
        <dbReference type="ARBA" id="ARBA00004236"/>
    </source>
</evidence>
<feature type="transmembrane region" description="Helical" evidence="12">
    <location>
        <begin position="247"/>
        <end position="270"/>
    </location>
</feature>
<dbReference type="InterPro" id="IPR050428">
    <property type="entry name" value="TCS_sensor_his_kinase"/>
</dbReference>
<evidence type="ECO:0000259" key="14">
    <source>
        <dbReference type="PROSITE" id="PS50885"/>
    </source>
</evidence>
<protein>
    <recommendedName>
        <fullName evidence="3">histidine kinase</fullName>
        <ecNumber evidence="3">2.7.13.3</ecNumber>
    </recommendedName>
</protein>
<dbReference type="Gene3D" id="1.10.287.130">
    <property type="match status" value="1"/>
</dbReference>
<dbReference type="CDD" id="cd00082">
    <property type="entry name" value="HisKA"/>
    <property type="match status" value="1"/>
</dbReference>
<proteinExistence type="predicted"/>
<evidence type="ECO:0000256" key="4">
    <source>
        <dbReference type="ARBA" id="ARBA00022553"/>
    </source>
</evidence>